<feature type="compositionally biased region" description="Low complexity" evidence="1">
    <location>
        <begin position="141"/>
        <end position="163"/>
    </location>
</feature>
<protein>
    <submittedName>
        <fullName evidence="2">Uncharacterized protein</fullName>
    </submittedName>
</protein>
<feature type="compositionally biased region" description="Low complexity" evidence="1">
    <location>
        <begin position="508"/>
        <end position="517"/>
    </location>
</feature>
<feature type="compositionally biased region" description="Low complexity" evidence="1">
    <location>
        <begin position="774"/>
        <end position="791"/>
    </location>
</feature>
<dbReference type="SUPFAM" id="SSF48452">
    <property type="entry name" value="TPR-like"/>
    <property type="match status" value="1"/>
</dbReference>
<feature type="region of interest" description="Disordered" evidence="1">
    <location>
        <begin position="861"/>
        <end position="919"/>
    </location>
</feature>
<dbReference type="InterPro" id="IPR011990">
    <property type="entry name" value="TPR-like_helical_dom_sf"/>
</dbReference>
<gene>
    <name evidence="2" type="ORF">Agub_g8362</name>
</gene>
<feature type="compositionally biased region" description="Low complexity" evidence="1">
    <location>
        <begin position="697"/>
        <end position="713"/>
    </location>
</feature>
<dbReference type="SMART" id="SM00028">
    <property type="entry name" value="TPR"/>
    <property type="match status" value="3"/>
</dbReference>
<evidence type="ECO:0000313" key="3">
    <source>
        <dbReference type="Proteomes" id="UP001054857"/>
    </source>
</evidence>
<feature type="region of interest" description="Disordered" evidence="1">
    <location>
        <begin position="1074"/>
        <end position="1127"/>
    </location>
</feature>
<feature type="compositionally biased region" description="Low complexity" evidence="1">
    <location>
        <begin position="1093"/>
        <end position="1102"/>
    </location>
</feature>
<dbReference type="AlphaFoldDB" id="A0AAD3DRI7"/>
<dbReference type="Gene3D" id="1.25.40.10">
    <property type="entry name" value="Tetratricopeptide repeat domain"/>
    <property type="match status" value="1"/>
</dbReference>
<feature type="region of interest" description="Disordered" evidence="1">
    <location>
        <begin position="697"/>
        <end position="818"/>
    </location>
</feature>
<feature type="compositionally biased region" description="Low complexity" evidence="1">
    <location>
        <begin position="174"/>
        <end position="196"/>
    </location>
</feature>
<feature type="region of interest" description="Disordered" evidence="1">
    <location>
        <begin position="127"/>
        <end position="261"/>
    </location>
</feature>
<feature type="region of interest" description="Disordered" evidence="1">
    <location>
        <begin position="963"/>
        <end position="988"/>
    </location>
</feature>
<evidence type="ECO:0000313" key="2">
    <source>
        <dbReference type="EMBL" id="GFR46739.1"/>
    </source>
</evidence>
<organism evidence="2 3">
    <name type="scientific">Astrephomene gubernaculifera</name>
    <dbReference type="NCBI Taxonomy" id="47775"/>
    <lineage>
        <taxon>Eukaryota</taxon>
        <taxon>Viridiplantae</taxon>
        <taxon>Chlorophyta</taxon>
        <taxon>core chlorophytes</taxon>
        <taxon>Chlorophyceae</taxon>
        <taxon>CS clade</taxon>
        <taxon>Chlamydomonadales</taxon>
        <taxon>Astrephomenaceae</taxon>
        <taxon>Astrephomene</taxon>
    </lineage>
</organism>
<sequence length="1127" mass="112950">MELALDEAEAAFLQDVLAGVEAAPVTSVGSTARSSQDVETRLPTVGPWAPSFGATPLVHPKHESPAMPASCPAYNSALLLRPAGAPLLANATGLGPAPVPSSASGHPDTFSSPLPTILQSTEQDALPAHPNRHQAPYHMRQQQQQQGTAAAVPATAQTAAHSSPPHPPPARLPSYSHSDAGSSTSAVSSTSSSTGRTSGGGGAVGSAATPAAKPRPNPAPSQAARAVSSSSSVSRRSSAVAPLASTATNTAGGSGSCSSSTAARMSVLCPGMRDRSISGRSNGAASIARRTSMKTMQTACLNPTPTTTSPAVVAVPTQPTSHCRPTSQPASRRARELLQDVQQLEARLQELLLTTTMPAAAATASPESQHPSCLGAGSGSGCMSHDRHDVAAVLAAAERLCRSYNGCAVAMMEAGRDEEARQQLDKAMLLAGPGGPLQGRPDKQRELQVLALNNLACYHRRLQQPAKALEHLQRAAGLETAAAAAAANAAASLDSGGDARNGEDVGDSTHGGASTCGSSSGASGLGAVHACVPGPTAATLLNMAACCSSLGQHGPALSYASQAVLAAARELQVSLASLEKLLLQGLPQAQLLEALPQLRRADPGVTSQLAMAYYNRAVEQEHLQQWHPAHASYQLAVNVSSRFAGRAAGVTLTMQQSAEAFRVRLRRLERQGKLPQARGGSTCTGAASSRAFTPCTSITSHTSSSPSRARCSSSGGGGAATSVNPGSTTQAPSSYGITASPSPSSGTSKSSPGSHQPQQQQPPQPQPALRPLRSASGSVTTSAASSPGGAVLRRPAGPLPALNRHSSMPADNRAPPPVMPHVAEHVNCIPRTQAGTLTAAVATAARGSQSVAAAAATVAAERTPARVATPAGSRGGAAPGPPPPHPPLEHGRAPSQGSATSLPATLQAQREPPAPAASLGLGKNAAMAVPGPQFSWSSGSNSSGSVGRWENLLVADSESAVTDAAPSSAAAGYDCREGPRAGDQGGEGEGLCGSGSLVAAVAAAAAAEAAAADLASAWEAEEDGDWVGAKGPRAREAAAQRRPQCGNGGGMVAHAASSARSTLVAPSLPLKAPVMPAVTGGDQDRSKAAAHGNSSNSSTTSSLRPAAAAPWNGGGRMLAPKRDGVAV</sequence>
<feature type="region of interest" description="Disordered" evidence="1">
    <location>
        <begin position="493"/>
        <end position="517"/>
    </location>
</feature>
<evidence type="ECO:0000256" key="1">
    <source>
        <dbReference type="SAM" id="MobiDB-lite"/>
    </source>
</evidence>
<proteinExistence type="predicted"/>
<dbReference type="Proteomes" id="UP001054857">
    <property type="component" value="Unassembled WGS sequence"/>
</dbReference>
<feature type="compositionally biased region" description="Low complexity" evidence="1">
    <location>
        <begin position="220"/>
        <end position="261"/>
    </location>
</feature>
<keyword evidence="3" id="KW-1185">Reference proteome</keyword>
<dbReference type="InterPro" id="IPR019734">
    <property type="entry name" value="TPR_rpt"/>
</dbReference>
<feature type="compositionally biased region" description="Low complexity" evidence="1">
    <location>
        <begin position="740"/>
        <end position="759"/>
    </location>
</feature>
<feature type="compositionally biased region" description="Low complexity" evidence="1">
    <location>
        <begin position="861"/>
        <end position="872"/>
    </location>
</feature>
<feature type="compositionally biased region" description="Polar residues" evidence="1">
    <location>
        <begin position="895"/>
        <end position="908"/>
    </location>
</feature>
<dbReference type="EMBL" id="BMAR01000015">
    <property type="protein sequence ID" value="GFR46739.1"/>
    <property type="molecule type" value="Genomic_DNA"/>
</dbReference>
<accession>A0AAD3DRI7</accession>
<comment type="caution">
    <text evidence="2">The sequence shown here is derived from an EMBL/GenBank/DDBJ whole genome shotgun (WGS) entry which is preliminary data.</text>
</comment>
<feature type="compositionally biased region" description="Polar residues" evidence="1">
    <location>
        <begin position="723"/>
        <end position="739"/>
    </location>
</feature>
<name>A0AAD3DRI7_9CHLO</name>
<reference evidence="2 3" key="1">
    <citation type="journal article" date="2021" name="Sci. Rep.">
        <title>Genome sequencing of the multicellular alga Astrephomene provides insights into convergent evolution of germ-soma differentiation.</title>
        <authorList>
            <person name="Yamashita S."/>
            <person name="Yamamoto K."/>
            <person name="Matsuzaki R."/>
            <person name="Suzuki S."/>
            <person name="Yamaguchi H."/>
            <person name="Hirooka S."/>
            <person name="Minakuchi Y."/>
            <person name="Miyagishima S."/>
            <person name="Kawachi M."/>
            <person name="Toyoda A."/>
            <person name="Nozaki H."/>
        </authorList>
    </citation>
    <scope>NUCLEOTIDE SEQUENCE [LARGE SCALE GENOMIC DNA]</scope>
    <source>
        <strain evidence="2 3">NIES-4017</strain>
    </source>
</reference>
<feature type="region of interest" description="Disordered" evidence="1">
    <location>
        <begin position="1026"/>
        <end position="1053"/>
    </location>
</feature>